<dbReference type="PROSITE" id="PS51186">
    <property type="entry name" value="GNAT"/>
    <property type="match status" value="1"/>
</dbReference>
<sequence length="162" mass="17854">MPVRPATPRDAAAIARIYNQGIEDRNSTFETCPRTPEDILGWFDGQHPIVVLEEAGTVLAFASTSSYRPRACYAGIAEFSVYVDRAARGRGAGRTVMTGLLEAAAAAGFWKLVSRVFTENTASLRLLDSLGFRQVGVYQKHARLEGVWRDVVIVERLLPENL</sequence>
<dbReference type="InterPro" id="IPR000182">
    <property type="entry name" value="GNAT_dom"/>
</dbReference>
<dbReference type="GO" id="GO:0102971">
    <property type="term" value="F:phosphinothricin N-acetyltransferase activity"/>
    <property type="evidence" value="ECO:0007669"/>
    <property type="project" value="UniProtKB-EC"/>
</dbReference>
<dbReference type="Gene3D" id="3.40.630.30">
    <property type="match status" value="1"/>
</dbReference>
<dbReference type="Pfam" id="PF00583">
    <property type="entry name" value="Acetyltransf_1"/>
    <property type="match status" value="1"/>
</dbReference>
<dbReference type="InterPro" id="IPR016181">
    <property type="entry name" value="Acyl_CoA_acyltransferase"/>
</dbReference>
<dbReference type="PANTHER" id="PTHR43072">
    <property type="entry name" value="N-ACETYLTRANSFERASE"/>
    <property type="match status" value="1"/>
</dbReference>
<comment type="caution">
    <text evidence="4">The sequence shown here is derived from an EMBL/GenBank/DDBJ whole genome shotgun (WGS) entry which is preliminary data.</text>
</comment>
<keyword evidence="5" id="KW-1185">Reference proteome</keyword>
<dbReference type="RefSeq" id="WP_183984687.1">
    <property type="nucleotide sequence ID" value="NZ_JACHHG010000002.1"/>
</dbReference>
<evidence type="ECO:0000256" key="2">
    <source>
        <dbReference type="ARBA" id="ARBA00023315"/>
    </source>
</evidence>
<keyword evidence="2 4" id="KW-0012">Acyltransferase</keyword>
<organism evidence="4 5">
    <name type="scientific">Deinobacterium chartae</name>
    <dbReference type="NCBI Taxonomy" id="521158"/>
    <lineage>
        <taxon>Bacteria</taxon>
        <taxon>Thermotogati</taxon>
        <taxon>Deinococcota</taxon>
        <taxon>Deinococci</taxon>
        <taxon>Deinococcales</taxon>
        <taxon>Deinococcaceae</taxon>
        <taxon>Deinobacterium</taxon>
    </lineage>
</organism>
<evidence type="ECO:0000259" key="3">
    <source>
        <dbReference type="PROSITE" id="PS51186"/>
    </source>
</evidence>
<dbReference type="EC" id="2.3.1.183" evidence="4"/>
<evidence type="ECO:0000313" key="4">
    <source>
        <dbReference type="EMBL" id="MBB6097364.1"/>
    </source>
</evidence>
<dbReference type="SUPFAM" id="SSF55729">
    <property type="entry name" value="Acyl-CoA N-acyltransferases (Nat)"/>
    <property type="match status" value="1"/>
</dbReference>
<gene>
    <name evidence="4" type="ORF">HNR42_000778</name>
</gene>
<protein>
    <submittedName>
        <fullName evidence="4">Phosphinothricin acetyltransferase</fullName>
        <ecNumber evidence="4">2.3.1.183</ecNumber>
    </submittedName>
</protein>
<keyword evidence="1 4" id="KW-0808">Transferase</keyword>
<dbReference type="EMBL" id="JACHHG010000002">
    <property type="protein sequence ID" value="MBB6097364.1"/>
    <property type="molecule type" value="Genomic_DNA"/>
</dbReference>
<accession>A0A841HXI6</accession>
<proteinExistence type="predicted"/>
<reference evidence="4 5" key="1">
    <citation type="submission" date="2020-08" db="EMBL/GenBank/DDBJ databases">
        <title>Genomic Encyclopedia of Type Strains, Phase IV (KMG-IV): sequencing the most valuable type-strain genomes for metagenomic binning, comparative biology and taxonomic classification.</title>
        <authorList>
            <person name="Goeker M."/>
        </authorList>
    </citation>
    <scope>NUCLEOTIDE SEQUENCE [LARGE SCALE GENOMIC DNA]</scope>
    <source>
        <strain evidence="4 5">DSM 21458</strain>
    </source>
</reference>
<evidence type="ECO:0000313" key="5">
    <source>
        <dbReference type="Proteomes" id="UP000569951"/>
    </source>
</evidence>
<name>A0A841HXI6_9DEIO</name>
<dbReference type="AlphaFoldDB" id="A0A841HXI6"/>
<evidence type="ECO:0000256" key="1">
    <source>
        <dbReference type="ARBA" id="ARBA00022679"/>
    </source>
</evidence>
<dbReference type="NCBIfam" id="NF040503">
    <property type="entry name" value="resist_ArsN1a"/>
    <property type="match status" value="1"/>
</dbReference>
<feature type="domain" description="N-acetyltransferase" evidence="3">
    <location>
        <begin position="1"/>
        <end position="159"/>
    </location>
</feature>
<dbReference type="PANTHER" id="PTHR43072:SF23">
    <property type="entry name" value="UPF0039 PROTEIN C11D3.02C"/>
    <property type="match status" value="1"/>
</dbReference>
<dbReference type="Proteomes" id="UP000569951">
    <property type="component" value="Unassembled WGS sequence"/>
</dbReference>